<dbReference type="Proteomes" id="UP001138672">
    <property type="component" value="Unassembled WGS sequence"/>
</dbReference>
<dbReference type="EMBL" id="JAUSUU010000014">
    <property type="protein sequence ID" value="MDQ0337122.1"/>
    <property type="molecule type" value="Genomic_DNA"/>
</dbReference>
<comment type="caution">
    <text evidence="2">The sequence shown here is derived from an EMBL/GenBank/DDBJ whole genome shotgun (WGS) entry which is preliminary data.</text>
</comment>
<accession>A0A9X0YQU1</accession>
<dbReference type="InterPro" id="IPR008523">
    <property type="entry name" value="DUF805"/>
</dbReference>
<name>A0A9X0YQU1_9FLAO</name>
<evidence type="ECO:0000313" key="4">
    <source>
        <dbReference type="Proteomes" id="UP001138672"/>
    </source>
</evidence>
<dbReference type="PANTHER" id="PTHR34980:SF2">
    <property type="entry name" value="INNER MEMBRANE PROTEIN YHAH-RELATED"/>
    <property type="match status" value="1"/>
</dbReference>
<evidence type="ECO:0000313" key="2">
    <source>
        <dbReference type="EMBL" id="MBP1841677.1"/>
    </source>
</evidence>
<dbReference type="Pfam" id="PF05656">
    <property type="entry name" value="DUF805"/>
    <property type="match status" value="1"/>
</dbReference>
<keyword evidence="1" id="KW-1133">Transmembrane helix</keyword>
<feature type="transmembrane region" description="Helical" evidence="1">
    <location>
        <begin position="80"/>
        <end position="101"/>
    </location>
</feature>
<keyword evidence="5" id="KW-1185">Reference proteome</keyword>
<dbReference type="RefSeq" id="WP_057781461.1">
    <property type="nucleotide sequence ID" value="NZ_JAGGJQ010000013.1"/>
</dbReference>
<dbReference type="Proteomes" id="UP001231587">
    <property type="component" value="Unassembled WGS sequence"/>
</dbReference>
<keyword evidence="1" id="KW-0472">Membrane</keyword>
<feature type="transmembrane region" description="Helical" evidence="1">
    <location>
        <begin position="24"/>
        <end position="43"/>
    </location>
</feature>
<dbReference type="AlphaFoldDB" id="A0A9X0YQU1"/>
<sequence length="130" mass="14766">MNWYLKVIKEHYADFKGRARRQEYWMFVLINTAISWSLAILDYFVGSGIFSAISVLYSLAVFIPGLAVSVRRLHDIGKSGWFLLLIFLPIIGWIWLIVLFATDSEHGLNAWGDNPKGMGNNNVIDTIGTE</sequence>
<dbReference type="PANTHER" id="PTHR34980">
    <property type="entry name" value="INNER MEMBRANE PROTEIN-RELATED-RELATED"/>
    <property type="match status" value="1"/>
</dbReference>
<dbReference type="OrthoDB" id="9812349at2"/>
<evidence type="ECO:0000313" key="5">
    <source>
        <dbReference type="Proteomes" id="UP001231587"/>
    </source>
</evidence>
<gene>
    <name evidence="2" type="ORF">J2Z56_003615</name>
    <name evidence="3" type="ORF">J2Z57_003584</name>
</gene>
<feature type="transmembrane region" description="Helical" evidence="1">
    <location>
        <begin position="49"/>
        <end position="68"/>
    </location>
</feature>
<dbReference type="EMBL" id="JAGGJQ010000013">
    <property type="protein sequence ID" value="MBP1841677.1"/>
    <property type="molecule type" value="Genomic_DNA"/>
</dbReference>
<protein>
    <submittedName>
        <fullName evidence="2">Uncharacterized membrane protein YhaH (DUF805 family)</fullName>
    </submittedName>
</protein>
<evidence type="ECO:0000313" key="3">
    <source>
        <dbReference type="EMBL" id="MDQ0337122.1"/>
    </source>
</evidence>
<keyword evidence="1" id="KW-0812">Transmembrane</keyword>
<reference evidence="2" key="1">
    <citation type="submission" date="2021-03" db="EMBL/GenBank/DDBJ databases">
        <title>Genomic Encyclopedia of Type Strains, Phase IV (KMG-IV): sequencing the most valuable type-strain genomes for metagenomic binning, comparative biology and taxonomic classification.</title>
        <authorList>
            <person name="Goeker M."/>
        </authorList>
    </citation>
    <scope>NUCLEOTIDE SEQUENCE</scope>
    <source>
        <strain evidence="2">DSM 15523</strain>
        <strain evidence="3 5">DSM 16476</strain>
    </source>
</reference>
<evidence type="ECO:0000256" key="1">
    <source>
        <dbReference type="SAM" id="Phobius"/>
    </source>
</evidence>
<organism evidence="2 4">
    <name type="scientific">Formosa algae</name>
    <dbReference type="NCBI Taxonomy" id="225843"/>
    <lineage>
        <taxon>Bacteria</taxon>
        <taxon>Pseudomonadati</taxon>
        <taxon>Bacteroidota</taxon>
        <taxon>Flavobacteriia</taxon>
        <taxon>Flavobacteriales</taxon>
        <taxon>Flavobacteriaceae</taxon>
        <taxon>Formosa</taxon>
    </lineage>
</organism>
<dbReference type="GO" id="GO:0005886">
    <property type="term" value="C:plasma membrane"/>
    <property type="evidence" value="ECO:0007669"/>
    <property type="project" value="TreeGrafter"/>
</dbReference>
<proteinExistence type="predicted"/>